<gene>
    <name evidence="3" type="ORF">FED44_11725</name>
</gene>
<organism evidence="3 4">
    <name type="scientific">Microbispora triticiradicis</name>
    <dbReference type="NCBI Taxonomy" id="2200763"/>
    <lineage>
        <taxon>Bacteria</taxon>
        <taxon>Bacillati</taxon>
        <taxon>Actinomycetota</taxon>
        <taxon>Actinomycetes</taxon>
        <taxon>Streptosporangiales</taxon>
        <taxon>Streptosporangiaceae</taxon>
        <taxon>Microbispora</taxon>
    </lineage>
</organism>
<dbReference type="InterPro" id="IPR011991">
    <property type="entry name" value="ArsR-like_HTH"/>
</dbReference>
<dbReference type="PANTHER" id="PTHR43428">
    <property type="entry name" value="ARSENATE REDUCTASE"/>
    <property type="match status" value="1"/>
</dbReference>
<reference evidence="3" key="1">
    <citation type="submission" date="2019-05" db="EMBL/GenBank/DDBJ databases">
        <title>Isolation, diversity and antifungal activity of Actinobacteria from wheat.</title>
        <authorList>
            <person name="Yu B."/>
        </authorList>
    </citation>
    <scope>NUCLEOTIDE SEQUENCE [LARGE SCALE GENOMIC DNA]</scope>
    <source>
        <strain evidence="3">NEAU-HEGS1-5</strain>
    </source>
</reference>
<sequence>MVPSAQAVPPVFLRLAAHAVRWRLLSELAYGDLRVRELVALVGEPQNVISYHLRLLRSAGLVAARRSSHDGRDSYYRLDLERCADTLAGAGTALHPALRLVPAPPAAAAGDAVTSSVLFVCTGNSARSPVAEALLRHRAGGRADVASAGSHPKPRTHPGAVRVLRRRYGIDIADRRPRHLDTLNGRRFDYVISLCDKVREVCPEFGDHPRRLHWSIPDPAAPGDETGQAGGPAFERAAAEIDTRIRYLLPVLTHPAGENPAEEAQS</sequence>
<dbReference type="Gene3D" id="3.40.50.2300">
    <property type="match status" value="1"/>
</dbReference>
<keyword evidence="1" id="KW-0059">Arsenical resistance</keyword>
<evidence type="ECO:0000256" key="1">
    <source>
        <dbReference type="ARBA" id="ARBA00022849"/>
    </source>
</evidence>
<dbReference type="InterPro" id="IPR036390">
    <property type="entry name" value="WH_DNA-bd_sf"/>
</dbReference>
<dbReference type="SUPFAM" id="SSF46785">
    <property type="entry name" value="Winged helix' DNA-binding domain"/>
    <property type="match status" value="1"/>
</dbReference>
<comment type="caution">
    <text evidence="3">The sequence shown here is derived from an EMBL/GenBank/DDBJ whole genome shotgun (WGS) entry which is preliminary data.</text>
</comment>
<dbReference type="PROSITE" id="PS50987">
    <property type="entry name" value="HTH_ARSR_2"/>
    <property type="match status" value="1"/>
</dbReference>
<dbReference type="InterPro" id="IPR036196">
    <property type="entry name" value="Ptyr_pPase_sf"/>
</dbReference>
<dbReference type="InterPro" id="IPR036388">
    <property type="entry name" value="WH-like_DNA-bd_sf"/>
</dbReference>
<dbReference type="Gene3D" id="1.10.10.10">
    <property type="entry name" value="Winged helix-like DNA-binding domain superfamily/Winged helix DNA-binding domain"/>
    <property type="match status" value="1"/>
</dbReference>
<dbReference type="CDD" id="cd16345">
    <property type="entry name" value="LMWP_ArsC"/>
    <property type="match status" value="1"/>
</dbReference>
<dbReference type="CDD" id="cd00090">
    <property type="entry name" value="HTH_ARSR"/>
    <property type="match status" value="1"/>
</dbReference>
<evidence type="ECO:0000259" key="2">
    <source>
        <dbReference type="PROSITE" id="PS50987"/>
    </source>
</evidence>
<dbReference type="OrthoDB" id="9784339at2"/>
<dbReference type="GO" id="GO:0003700">
    <property type="term" value="F:DNA-binding transcription factor activity"/>
    <property type="evidence" value="ECO:0007669"/>
    <property type="project" value="InterPro"/>
</dbReference>
<evidence type="ECO:0000313" key="3">
    <source>
        <dbReference type="EMBL" id="TLP60578.1"/>
    </source>
</evidence>
<dbReference type="AlphaFoldDB" id="A0A5R8Z462"/>
<dbReference type="PANTHER" id="PTHR43428:SF1">
    <property type="entry name" value="ARSENATE REDUCTASE"/>
    <property type="match status" value="1"/>
</dbReference>
<dbReference type="SMART" id="SM00226">
    <property type="entry name" value="LMWPc"/>
    <property type="match status" value="1"/>
</dbReference>
<dbReference type="GO" id="GO:0046685">
    <property type="term" value="P:response to arsenic-containing substance"/>
    <property type="evidence" value="ECO:0007669"/>
    <property type="project" value="UniProtKB-KW"/>
</dbReference>
<keyword evidence="4" id="KW-1185">Reference proteome</keyword>
<dbReference type="Proteomes" id="UP000309033">
    <property type="component" value="Unassembled WGS sequence"/>
</dbReference>
<dbReference type="EMBL" id="VANP01000004">
    <property type="protein sequence ID" value="TLP60578.1"/>
    <property type="molecule type" value="Genomic_DNA"/>
</dbReference>
<protein>
    <submittedName>
        <fullName evidence="3">ArsR family transcriptional regulator</fullName>
    </submittedName>
</protein>
<dbReference type="SUPFAM" id="SSF52788">
    <property type="entry name" value="Phosphotyrosine protein phosphatases I"/>
    <property type="match status" value="1"/>
</dbReference>
<proteinExistence type="predicted"/>
<dbReference type="Pfam" id="PF01451">
    <property type="entry name" value="LMWPc"/>
    <property type="match status" value="1"/>
</dbReference>
<feature type="domain" description="HTH arsR-type" evidence="2">
    <location>
        <begin position="1"/>
        <end position="98"/>
    </location>
</feature>
<dbReference type="InterPro" id="IPR023485">
    <property type="entry name" value="Ptyr_pPase"/>
</dbReference>
<dbReference type="Pfam" id="PF01022">
    <property type="entry name" value="HTH_5"/>
    <property type="match status" value="1"/>
</dbReference>
<dbReference type="InterPro" id="IPR001845">
    <property type="entry name" value="HTH_ArsR_DNA-bd_dom"/>
</dbReference>
<accession>A0A5R8Z462</accession>
<dbReference type="SMART" id="SM00418">
    <property type="entry name" value="HTH_ARSR"/>
    <property type="match status" value="1"/>
</dbReference>
<name>A0A5R8Z462_9ACTN</name>
<evidence type="ECO:0000313" key="4">
    <source>
        <dbReference type="Proteomes" id="UP000309033"/>
    </source>
</evidence>